<dbReference type="AlphaFoldDB" id="A0A502FZ13"/>
<dbReference type="PANTHER" id="PTHR30451">
    <property type="entry name" value="OUTER MEMBRANE USHER PROTEIN"/>
    <property type="match status" value="1"/>
</dbReference>
<reference evidence="1 2" key="1">
    <citation type="journal article" date="2019" name="Environ. Microbiol.">
        <title>Species interactions and distinct microbial communities in high Arctic permafrost affected cryosols are associated with the CH4 and CO2 gas fluxes.</title>
        <authorList>
            <person name="Altshuler I."/>
            <person name="Hamel J."/>
            <person name="Turney S."/>
            <person name="Magnuson E."/>
            <person name="Levesque R."/>
            <person name="Greer C."/>
            <person name="Whyte L.G."/>
        </authorList>
    </citation>
    <scope>NUCLEOTIDE SEQUENCE [LARGE SCALE GENOMIC DNA]</scope>
    <source>
        <strain evidence="1 2">E6.1</strain>
    </source>
</reference>
<dbReference type="OrthoDB" id="8587at2"/>
<protein>
    <submittedName>
        <fullName evidence="1">Fimbrial biogenesis outer membrane usher protein</fullName>
    </submittedName>
</protein>
<gene>
    <name evidence="1" type="ORF">EAH76_09690</name>
</gene>
<comment type="caution">
    <text evidence="1">The sequence shown here is derived from an EMBL/GenBank/DDBJ whole genome shotgun (WGS) entry which is preliminary data.</text>
</comment>
<dbReference type="GO" id="GO:0009297">
    <property type="term" value="P:pilus assembly"/>
    <property type="evidence" value="ECO:0007669"/>
    <property type="project" value="InterPro"/>
</dbReference>
<dbReference type="EMBL" id="RCZC01000002">
    <property type="protein sequence ID" value="TPG54867.1"/>
    <property type="molecule type" value="Genomic_DNA"/>
</dbReference>
<organism evidence="1 2">
    <name type="scientific">Sphingomonas glacialis</name>
    <dbReference type="NCBI Taxonomy" id="658225"/>
    <lineage>
        <taxon>Bacteria</taxon>
        <taxon>Pseudomonadati</taxon>
        <taxon>Pseudomonadota</taxon>
        <taxon>Alphaproteobacteria</taxon>
        <taxon>Sphingomonadales</taxon>
        <taxon>Sphingomonadaceae</taxon>
        <taxon>Sphingomonas</taxon>
    </lineage>
</organism>
<dbReference type="Pfam" id="PF00577">
    <property type="entry name" value="Usher"/>
    <property type="match status" value="1"/>
</dbReference>
<dbReference type="RefSeq" id="WP_140850007.1">
    <property type="nucleotide sequence ID" value="NZ_RCZC01000002.1"/>
</dbReference>
<evidence type="ECO:0000313" key="2">
    <source>
        <dbReference type="Proteomes" id="UP000319931"/>
    </source>
</evidence>
<dbReference type="Gene3D" id="2.60.40.3110">
    <property type="match status" value="1"/>
</dbReference>
<evidence type="ECO:0000313" key="1">
    <source>
        <dbReference type="EMBL" id="TPG54867.1"/>
    </source>
</evidence>
<keyword evidence="2" id="KW-1185">Reference proteome</keyword>
<dbReference type="GO" id="GO:0009279">
    <property type="term" value="C:cell outer membrane"/>
    <property type="evidence" value="ECO:0007669"/>
    <property type="project" value="TreeGrafter"/>
</dbReference>
<dbReference type="PANTHER" id="PTHR30451:SF5">
    <property type="entry name" value="SLR0019 PROTEIN"/>
    <property type="match status" value="1"/>
</dbReference>
<dbReference type="Proteomes" id="UP000319931">
    <property type="component" value="Unassembled WGS sequence"/>
</dbReference>
<name>A0A502FZ13_9SPHN</name>
<sequence length="390" mass="40461">MDAAPIAEVQPAAPDTLQAAWLAVTMNGVAQADVMVQRRQGRVYVPADALRRWGVEMAGLAIVELNHQPYVALGGDGLAYSIDESTQALALSIAPARLVATSVQARRTSHGAVARSGWGGFVNYDVLADRSYGASTVSGLFEVGLFSPLGSGSTTVVARSSGSGAKVVRLDSAWTIDDPDRLRSLRIGDSISRGGIGGTPLRFGGVQFGRSFETQPGYVTLPLPSLNGSAALPSVADVYVNNVLMGHQDVRPGPFAITDVPVVSGAGQVSLVVRDMLGRQTTISQSYYTSPELLRAGLDDYSAEAGFARRDYGTRSFDYGSFFASATYRYGLSNTLTGEAHGELTPSIQQAGVAADFVVPGVALVSLGGAASHASGGVGAMLSAAIQRSG</sequence>
<dbReference type="InterPro" id="IPR000015">
    <property type="entry name" value="Fimb_usher"/>
</dbReference>
<proteinExistence type="predicted"/>
<dbReference type="GO" id="GO:0015473">
    <property type="term" value="F:fimbrial usher porin activity"/>
    <property type="evidence" value="ECO:0007669"/>
    <property type="project" value="InterPro"/>
</dbReference>
<accession>A0A502FZ13</accession>